<reference evidence="4 5" key="1">
    <citation type="submission" date="2016-10" db="EMBL/GenBank/DDBJ databases">
        <authorList>
            <person name="de Groot N.N."/>
        </authorList>
    </citation>
    <scope>NUCLEOTIDE SEQUENCE [LARGE SCALE GENOMIC DNA]</scope>
    <source>
        <strain evidence="4 5">DSM 5885</strain>
    </source>
</reference>
<feature type="transmembrane region" description="Helical" evidence="2">
    <location>
        <begin position="21"/>
        <end position="42"/>
    </location>
</feature>
<evidence type="ECO:0000256" key="1">
    <source>
        <dbReference type="SAM" id="MobiDB-lite"/>
    </source>
</evidence>
<dbReference type="Proteomes" id="UP000198607">
    <property type="component" value="Unassembled WGS sequence"/>
</dbReference>
<keyword evidence="2" id="KW-1133">Transmembrane helix</keyword>
<evidence type="ECO:0000313" key="5">
    <source>
        <dbReference type="Proteomes" id="UP000198607"/>
    </source>
</evidence>
<dbReference type="RefSeq" id="WP_091940377.1">
    <property type="nucleotide sequence ID" value="NZ_FNCY01000027.1"/>
</dbReference>
<dbReference type="SUPFAM" id="SSF110997">
    <property type="entry name" value="Sporulation related repeat"/>
    <property type="match status" value="1"/>
</dbReference>
<dbReference type="OrthoDB" id="5298834at2"/>
<dbReference type="STRING" id="83767.SAMN05660652_03943"/>
<proteinExistence type="predicted"/>
<dbReference type="InterPro" id="IPR007730">
    <property type="entry name" value="SPOR-like_dom"/>
</dbReference>
<protein>
    <submittedName>
        <fullName evidence="4">DedD protein</fullName>
    </submittedName>
</protein>
<name>A0A1G8MXZ4_9RHOO</name>
<dbReference type="AlphaFoldDB" id="A0A1G8MXZ4"/>
<organism evidence="4 5">
    <name type="scientific">Propionivibrio dicarboxylicus</name>
    <dbReference type="NCBI Taxonomy" id="83767"/>
    <lineage>
        <taxon>Bacteria</taxon>
        <taxon>Pseudomonadati</taxon>
        <taxon>Pseudomonadota</taxon>
        <taxon>Betaproteobacteria</taxon>
        <taxon>Rhodocyclales</taxon>
        <taxon>Rhodocyclaceae</taxon>
        <taxon>Propionivibrio</taxon>
    </lineage>
</organism>
<gene>
    <name evidence="4" type="ORF">SAMN05660652_03943</name>
</gene>
<evidence type="ECO:0000256" key="2">
    <source>
        <dbReference type="SAM" id="Phobius"/>
    </source>
</evidence>
<dbReference type="InterPro" id="IPR036680">
    <property type="entry name" value="SPOR-like_sf"/>
</dbReference>
<accession>A0A1G8MXZ4</accession>
<dbReference type="Gene3D" id="3.30.70.1070">
    <property type="entry name" value="Sporulation related repeat"/>
    <property type="match status" value="1"/>
</dbReference>
<keyword evidence="2" id="KW-0812">Transmembrane</keyword>
<feature type="compositionally biased region" description="Basic and acidic residues" evidence="1">
    <location>
        <begin position="80"/>
        <end position="90"/>
    </location>
</feature>
<evidence type="ECO:0000313" key="4">
    <source>
        <dbReference type="EMBL" id="SDI72832.1"/>
    </source>
</evidence>
<feature type="compositionally biased region" description="Low complexity" evidence="1">
    <location>
        <begin position="142"/>
        <end position="152"/>
    </location>
</feature>
<feature type="region of interest" description="Disordered" evidence="1">
    <location>
        <begin position="69"/>
        <end position="153"/>
    </location>
</feature>
<dbReference type="Pfam" id="PF05036">
    <property type="entry name" value="SPOR"/>
    <property type="match status" value="1"/>
</dbReference>
<feature type="domain" description="SPOR" evidence="3">
    <location>
        <begin position="189"/>
        <end position="250"/>
    </location>
</feature>
<sequence>MAASANPDTPSQSLSNLRRKLILRMGVAGLMIVGLLGGLALFDYMGARVESEPEATRYTEPVPVARKSITQPVKPIEPLPEVKEDKKETPAPETTSPPVDKSAPKLDVPPRPEVAARPALPKSGSGSTMRAASGPVSAPMHSSGASGPSSAPVKVFEPLPARAGAAMPTARNETGAAMPLPASPSRLFSGFALQAGVFTEPRRAEELHARLTLEGIPSTIEARVQVGPFNSKEEAEAARIKMKSMGIDAVMLMPSRLRR</sequence>
<keyword evidence="5" id="KW-1185">Reference proteome</keyword>
<dbReference type="EMBL" id="FNCY01000027">
    <property type="protein sequence ID" value="SDI72832.1"/>
    <property type="molecule type" value="Genomic_DNA"/>
</dbReference>
<evidence type="ECO:0000259" key="3">
    <source>
        <dbReference type="Pfam" id="PF05036"/>
    </source>
</evidence>
<keyword evidence="2" id="KW-0472">Membrane</keyword>
<dbReference type="GO" id="GO:0042834">
    <property type="term" value="F:peptidoglycan binding"/>
    <property type="evidence" value="ECO:0007669"/>
    <property type="project" value="InterPro"/>
</dbReference>